<name>H2BJU2_CONTS</name>
<protein>
    <submittedName>
        <fullName evidence="4">M superfamily MLKM group conopeptide Ts3-5-Y01</fullName>
    </submittedName>
</protein>
<proteinExistence type="evidence at transcript level"/>
<organism evidence="4">
    <name type="scientific">Conus tessulatus</name>
    <name type="common">Tessellate cone</name>
    <dbReference type="NCBI Taxonomy" id="101317"/>
    <lineage>
        <taxon>Eukaryota</taxon>
        <taxon>Metazoa</taxon>
        <taxon>Spiralia</taxon>
        <taxon>Lophotrochozoa</taxon>
        <taxon>Mollusca</taxon>
        <taxon>Gastropoda</taxon>
        <taxon>Caenogastropoda</taxon>
        <taxon>Neogastropoda</taxon>
        <taxon>Conoidea</taxon>
        <taxon>Conidae</taxon>
        <taxon>Conus</taxon>
        <taxon>Tesselliconus</taxon>
    </lineage>
</organism>
<keyword evidence="3" id="KW-0732">Signal</keyword>
<reference evidence="4" key="1">
    <citation type="journal article" date="2013" name="Toxicon">
        <title>Characterizing the evolution and functions of the M-superfamily conotoxins.</title>
        <authorList>
            <person name="Zhou M."/>
            <person name="Wang L."/>
            <person name="Wu Y."/>
            <person name="Zhu X."/>
            <person name="Feng Y."/>
            <person name="Chen Z."/>
            <person name="Li Y."/>
            <person name="Sun D."/>
            <person name="Ren Z."/>
            <person name="Xu A."/>
        </authorList>
    </citation>
    <scope>NUCLEOTIDE SEQUENCE</scope>
</reference>
<evidence type="ECO:0000256" key="3">
    <source>
        <dbReference type="SAM" id="SignalP"/>
    </source>
</evidence>
<sequence length="101" mass="11635">MLKMGVLLFTFLVLFPLATLQLDADQPVERYAENKQGLNPDERMKFILHALGQRRCCISPACNDTCYCCRDRKHPRQCAGRFYTQRQRLLISCIIAPTSLV</sequence>
<dbReference type="Pfam" id="PF02950">
    <property type="entry name" value="Conotoxin"/>
    <property type="match status" value="1"/>
</dbReference>
<dbReference type="GO" id="GO:0008200">
    <property type="term" value="F:ion channel inhibitor activity"/>
    <property type="evidence" value="ECO:0007669"/>
    <property type="project" value="InterPro"/>
</dbReference>
<feature type="chain" id="PRO_5003560448" evidence="3">
    <location>
        <begin position="25"/>
        <end position="101"/>
    </location>
</feature>
<dbReference type="AlphaFoldDB" id="H2BJU2"/>
<keyword evidence="2" id="KW-0964">Secreted</keyword>
<dbReference type="InterPro" id="IPR004214">
    <property type="entry name" value="Conotoxin"/>
</dbReference>
<evidence type="ECO:0000256" key="2">
    <source>
        <dbReference type="ARBA" id="ARBA00022525"/>
    </source>
</evidence>
<feature type="signal peptide" evidence="3">
    <location>
        <begin position="1"/>
        <end position="24"/>
    </location>
</feature>
<dbReference type="EMBL" id="JF510576">
    <property type="protein sequence ID" value="AEX60063.1"/>
    <property type="molecule type" value="mRNA"/>
</dbReference>
<dbReference type="GO" id="GO:0005576">
    <property type="term" value="C:extracellular region"/>
    <property type="evidence" value="ECO:0007669"/>
    <property type="project" value="UniProtKB-SubCell"/>
</dbReference>
<evidence type="ECO:0000256" key="1">
    <source>
        <dbReference type="ARBA" id="ARBA00004613"/>
    </source>
</evidence>
<evidence type="ECO:0000313" key="4">
    <source>
        <dbReference type="EMBL" id="AEX60063.1"/>
    </source>
</evidence>
<accession>H2BJU2</accession>
<comment type="subcellular location">
    <subcellularLocation>
        <location evidence="1">Secreted</location>
    </subcellularLocation>
</comment>